<evidence type="ECO:0000313" key="2">
    <source>
        <dbReference type="EMBL" id="MFA9479721.1"/>
    </source>
</evidence>
<dbReference type="EMBL" id="JBGUBD010000011">
    <property type="protein sequence ID" value="MFA9479721.1"/>
    <property type="molecule type" value="Genomic_DNA"/>
</dbReference>
<dbReference type="RefSeq" id="WP_425346644.1">
    <property type="nucleotide sequence ID" value="NZ_JBGUBD010000011.1"/>
</dbReference>
<accession>A0ABV4U869</accession>
<organism evidence="2 3">
    <name type="scientific">Natronomicrosphaera hydrolytica</name>
    <dbReference type="NCBI Taxonomy" id="3242702"/>
    <lineage>
        <taxon>Bacteria</taxon>
        <taxon>Pseudomonadati</taxon>
        <taxon>Planctomycetota</taxon>
        <taxon>Phycisphaerae</taxon>
        <taxon>Phycisphaerales</taxon>
        <taxon>Phycisphaeraceae</taxon>
        <taxon>Natronomicrosphaera</taxon>
    </lineage>
</organism>
<reference evidence="2 3" key="1">
    <citation type="submission" date="2024-08" db="EMBL/GenBank/DDBJ databases">
        <title>Whole-genome sequencing of halo(alkali)philic microorganisms from hypersaline lakes.</title>
        <authorList>
            <person name="Sorokin D.Y."/>
            <person name="Merkel A.Y."/>
            <person name="Messina E."/>
            <person name="Yakimov M."/>
        </authorList>
    </citation>
    <scope>NUCLEOTIDE SEQUENCE [LARGE SCALE GENOMIC DNA]</scope>
    <source>
        <strain evidence="2 3">AB-hyl4</strain>
    </source>
</reference>
<dbReference type="Proteomes" id="UP001575105">
    <property type="component" value="Unassembled WGS sequence"/>
</dbReference>
<dbReference type="SUPFAM" id="SSF52200">
    <property type="entry name" value="Toll/Interleukin receptor TIR domain"/>
    <property type="match status" value="1"/>
</dbReference>
<dbReference type="InterPro" id="IPR000157">
    <property type="entry name" value="TIR_dom"/>
</dbReference>
<dbReference type="Pfam" id="PF13676">
    <property type="entry name" value="TIR_2"/>
    <property type="match status" value="1"/>
</dbReference>
<evidence type="ECO:0000313" key="3">
    <source>
        <dbReference type="Proteomes" id="UP001575105"/>
    </source>
</evidence>
<gene>
    <name evidence="2" type="ORF">ACERK3_15650</name>
</gene>
<protein>
    <submittedName>
        <fullName evidence="2">TIR domain-containing protein</fullName>
    </submittedName>
</protein>
<proteinExistence type="predicted"/>
<sequence length="421" mass="47833">MTSKVDNMTQTIDKTTYRLLTQVKSDFDRLRWQARPIRAQLIHRATNAEAEGVVGIPAIQGDMIAMQGAGHREAFQRLDKNGNAIFRDDPILDVKGNPITNSAGEAFDVVMPAFRKVSFTGVNKDYGLLAGLAERAGRIVTRLGKLPFPCFEQGWQFSQPSDLWWSLIFEIAWSGRHPLLVADKRIWLPDENPHSFVPYDLQQLKFLAQPGPGPTIAVPDSWLNRLPDAWVSEIEDTVAASFDVADFLLTKLTPEDPEEAVGDDTMTTELYTNMQAFTPIRRRFAVALSFPGGHRKIVQEIADALRPVFGEQRIFYDYYHQAELSRPNLDLQLQEIYSKESDLVVVFVCGEYKEKEWTGLEWRAIRELMKSNARTDDDIMFVRLDNQDIPGLLSIDGYMDLAKQTPREVADGILKRWAAKR</sequence>
<evidence type="ECO:0000259" key="1">
    <source>
        <dbReference type="Pfam" id="PF13676"/>
    </source>
</evidence>
<feature type="domain" description="TIR" evidence="1">
    <location>
        <begin position="286"/>
        <end position="404"/>
    </location>
</feature>
<keyword evidence="3" id="KW-1185">Reference proteome</keyword>
<comment type="caution">
    <text evidence="2">The sequence shown here is derived from an EMBL/GenBank/DDBJ whole genome shotgun (WGS) entry which is preliminary data.</text>
</comment>
<name>A0ABV4U869_9BACT</name>
<dbReference type="InterPro" id="IPR035897">
    <property type="entry name" value="Toll_tir_struct_dom_sf"/>
</dbReference>